<sequence length="66" mass="7553">MILSEPIKLPEIPISWPRLFTYFEKSKNHKDNIFAVIECIIVTDCSVSDAMKEMCSTSDVHLLLPN</sequence>
<evidence type="ECO:0000313" key="1">
    <source>
        <dbReference type="EMBL" id="QHT96975.1"/>
    </source>
</evidence>
<dbReference type="AlphaFoldDB" id="A0A6C0IX17"/>
<organism evidence="1">
    <name type="scientific">viral metagenome</name>
    <dbReference type="NCBI Taxonomy" id="1070528"/>
    <lineage>
        <taxon>unclassified sequences</taxon>
        <taxon>metagenomes</taxon>
        <taxon>organismal metagenomes</taxon>
    </lineage>
</organism>
<dbReference type="EMBL" id="MN740271">
    <property type="protein sequence ID" value="QHT96975.1"/>
    <property type="molecule type" value="Genomic_DNA"/>
</dbReference>
<accession>A0A6C0IX17</accession>
<proteinExistence type="predicted"/>
<protein>
    <submittedName>
        <fullName evidence="1">Uncharacterized protein</fullName>
    </submittedName>
</protein>
<name>A0A6C0IX17_9ZZZZ</name>
<reference evidence="1" key="1">
    <citation type="journal article" date="2020" name="Nature">
        <title>Giant virus diversity and host interactions through global metagenomics.</title>
        <authorList>
            <person name="Schulz F."/>
            <person name="Roux S."/>
            <person name="Paez-Espino D."/>
            <person name="Jungbluth S."/>
            <person name="Walsh D.A."/>
            <person name="Denef V.J."/>
            <person name="McMahon K.D."/>
            <person name="Konstantinidis K.T."/>
            <person name="Eloe-Fadrosh E.A."/>
            <person name="Kyrpides N.C."/>
            <person name="Woyke T."/>
        </authorList>
    </citation>
    <scope>NUCLEOTIDE SEQUENCE</scope>
    <source>
        <strain evidence="1">GVMAG-M-3300024510-1</strain>
    </source>
</reference>